<name>A0AAV9XU46_9CRYT</name>
<dbReference type="InterPro" id="IPR027417">
    <property type="entry name" value="P-loop_NTPase"/>
</dbReference>
<accession>A0AAV9XU46</accession>
<comment type="similarity">
    <text evidence="2 10">Belongs to the IPP transferase family.</text>
</comment>
<evidence type="ECO:0000256" key="9">
    <source>
        <dbReference type="ARBA" id="ARBA00049563"/>
    </source>
</evidence>
<comment type="caution">
    <text evidence="11">The sequence shown here is derived from an EMBL/GenBank/DDBJ whole genome shotgun (WGS) entry which is preliminary data.</text>
</comment>
<keyword evidence="6 10" id="KW-0547">Nucleotide-binding</keyword>
<gene>
    <name evidence="11" type="ORF">RS030_71069</name>
</gene>
<dbReference type="EC" id="2.5.1.75" evidence="3"/>
<dbReference type="Pfam" id="PF01715">
    <property type="entry name" value="IPPT"/>
    <property type="match status" value="1"/>
</dbReference>
<dbReference type="EMBL" id="JAWDEY010000035">
    <property type="protein sequence ID" value="KAK6588029.1"/>
    <property type="molecule type" value="Genomic_DNA"/>
</dbReference>
<keyword evidence="4 10" id="KW-0808">Transferase</keyword>
<dbReference type="GO" id="GO:0052381">
    <property type="term" value="F:tRNA dimethylallyltransferase activity"/>
    <property type="evidence" value="ECO:0007669"/>
    <property type="project" value="UniProtKB-EC"/>
</dbReference>
<dbReference type="GO" id="GO:0005524">
    <property type="term" value="F:ATP binding"/>
    <property type="evidence" value="ECO:0007669"/>
    <property type="project" value="UniProtKB-KW"/>
</dbReference>
<reference evidence="11 12" key="1">
    <citation type="submission" date="2023-10" db="EMBL/GenBank/DDBJ databases">
        <title>Comparative genomics analysis reveals potential genetic determinants of host preference in Cryptosporidium xiaoi.</title>
        <authorList>
            <person name="Xiao L."/>
            <person name="Li J."/>
        </authorList>
    </citation>
    <scope>NUCLEOTIDE SEQUENCE [LARGE SCALE GENOMIC DNA]</scope>
    <source>
        <strain evidence="11 12">52996</strain>
    </source>
</reference>
<keyword evidence="12" id="KW-1185">Reference proteome</keyword>
<keyword evidence="7 10" id="KW-0067">ATP-binding</keyword>
<evidence type="ECO:0000256" key="10">
    <source>
        <dbReference type="RuleBase" id="RU003785"/>
    </source>
</evidence>
<evidence type="ECO:0000256" key="7">
    <source>
        <dbReference type="ARBA" id="ARBA00022840"/>
    </source>
</evidence>
<evidence type="ECO:0000256" key="1">
    <source>
        <dbReference type="ARBA" id="ARBA00001946"/>
    </source>
</evidence>
<dbReference type="PANTHER" id="PTHR11088:SF60">
    <property type="entry name" value="TRNA DIMETHYLALLYLTRANSFERASE"/>
    <property type="match status" value="1"/>
</dbReference>
<evidence type="ECO:0000256" key="5">
    <source>
        <dbReference type="ARBA" id="ARBA00022694"/>
    </source>
</evidence>
<evidence type="ECO:0000256" key="3">
    <source>
        <dbReference type="ARBA" id="ARBA00012665"/>
    </source>
</evidence>
<evidence type="ECO:0000313" key="12">
    <source>
        <dbReference type="Proteomes" id="UP001311799"/>
    </source>
</evidence>
<organism evidence="11 12">
    <name type="scientific">Cryptosporidium xiaoi</name>
    <dbReference type="NCBI Taxonomy" id="659607"/>
    <lineage>
        <taxon>Eukaryota</taxon>
        <taxon>Sar</taxon>
        <taxon>Alveolata</taxon>
        <taxon>Apicomplexa</taxon>
        <taxon>Conoidasida</taxon>
        <taxon>Coccidia</taxon>
        <taxon>Eucoccidiorida</taxon>
        <taxon>Eimeriorina</taxon>
        <taxon>Cryptosporidiidae</taxon>
        <taxon>Cryptosporidium</taxon>
    </lineage>
</organism>
<dbReference type="InterPro" id="IPR018022">
    <property type="entry name" value="IPT"/>
</dbReference>
<comment type="catalytic activity">
    <reaction evidence="9">
        <text>adenosine(37) in tRNA + dimethylallyl diphosphate = N(6)-dimethylallyladenosine(37) in tRNA + diphosphate</text>
        <dbReference type="Rhea" id="RHEA:26482"/>
        <dbReference type="Rhea" id="RHEA-COMP:10162"/>
        <dbReference type="Rhea" id="RHEA-COMP:10375"/>
        <dbReference type="ChEBI" id="CHEBI:33019"/>
        <dbReference type="ChEBI" id="CHEBI:57623"/>
        <dbReference type="ChEBI" id="CHEBI:74411"/>
        <dbReference type="ChEBI" id="CHEBI:74415"/>
        <dbReference type="EC" id="2.5.1.75"/>
    </reaction>
</comment>
<evidence type="ECO:0000256" key="2">
    <source>
        <dbReference type="ARBA" id="ARBA00005842"/>
    </source>
</evidence>
<dbReference type="AlphaFoldDB" id="A0AAV9XU46"/>
<dbReference type="Proteomes" id="UP001311799">
    <property type="component" value="Unassembled WGS sequence"/>
</dbReference>
<evidence type="ECO:0000313" key="11">
    <source>
        <dbReference type="EMBL" id="KAK6588029.1"/>
    </source>
</evidence>
<dbReference type="Gene3D" id="1.10.20.140">
    <property type="match status" value="1"/>
</dbReference>
<evidence type="ECO:0000256" key="4">
    <source>
        <dbReference type="ARBA" id="ARBA00022679"/>
    </source>
</evidence>
<dbReference type="InterPro" id="IPR039657">
    <property type="entry name" value="Dimethylallyltransferase"/>
</dbReference>
<proteinExistence type="inferred from homology"/>
<dbReference type="NCBIfam" id="TIGR00174">
    <property type="entry name" value="miaA"/>
    <property type="match status" value="1"/>
</dbReference>
<evidence type="ECO:0000256" key="8">
    <source>
        <dbReference type="ARBA" id="ARBA00022842"/>
    </source>
</evidence>
<keyword evidence="8" id="KW-0460">Magnesium</keyword>
<dbReference type="Gene3D" id="3.40.50.300">
    <property type="entry name" value="P-loop containing nucleotide triphosphate hydrolases"/>
    <property type="match status" value="1"/>
</dbReference>
<evidence type="ECO:0000256" key="6">
    <source>
        <dbReference type="ARBA" id="ARBA00022741"/>
    </source>
</evidence>
<dbReference type="PANTHER" id="PTHR11088">
    <property type="entry name" value="TRNA DIMETHYLALLYLTRANSFERASE"/>
    <property type="match status" value="1"/>
</dbReference>
<comment type="cofactor">
    <cofactor evidence="1">
        <name>Mg(2+)</name>
        <dbReference type="ChEBI" id="CHEBI:18420"/>
    </cofactor>
</comment>
<protein>
    <recommendedName>
        <fullName evidence="3">tRNA dimethylallyltransferase</fullName>
        <ecNumber evidence="3">2.5.1.75</ecNumber>
    </recommendedName>
</protein>
<keyword evidence="5" id="KW-0819">tRNA processing</keyword>
<sequence length="292" mass="33705">MQIYKGFDIGTAKVSKKIREEVPHHLLDVLDLDQECSSSKYVKLATPIIDRLIKKGIVPIVVGGTHVYLKSLIWESMIDFSEGSDLNPSISDEKYSGISSTELYKQLSEIDPERASSLHYNDRRRIIRSIEICKKNNEKFSEICKKFPYKLRYKNCLLFWIRNSKIKDNIETRVNEMINEGLLEEAFMLKEKIVNCQKITGIIQGIAYKELKDILLRREKVEDISEEEISEFKCNLALKTLQYSKRQEKYIKKHLFRDVSVNTLVLNGGIGSNKTSKIVHATDITAIITIQL</sequence>
<dbReference type="GO" id="GO:0006400">
    <property type="term" value="P:tRNA modification"/>
    <property type="evidence" value="ECO:0007669"/>
    <property type="project" value="TreeGrafter"/>
</dbReference>